<organism evidence="2 3">
    <name type="scientific">Chromobacterium sinusclupearum</name>
    <dbReference type="NCBI Taxonomy" id="2077146"/>
    <lineage>
        <taxon>Bacteria</taxon>
        <taxon>Pseudomonadati</taxon>
        <taxon>Pseudomonadota</taxon>
        <taxon>Betaproteobacteria</taxon>
        <taxon>Neisseriales</taxon>
        <taxon>Chromobacteriaceae</taxon>
        <taxon>Chromobacterium</taxon>
    </lineage>
</organism>
<evidence type="ECO:0000256" key="1">
    <source>
        <dbReference type="SAM" id="Coils"/>
    </source>
</evidence>
<feature type="coiled-coil region" evidence="1">
    <location>
        <begin position="32"/>
        <end position="59"/>
    </location>
</feature>
<proteinExistence type="predicted"/>
<gene>
    <name evidence="2" type="ORF">C2134_03000</name>
</gene>
<dbReference type="RefSeq" id="WP_103317460.1">
    <property type="nucleotide sequence ID" value="NZ_PPTF01000013.1"/>
</dbReference>
<evidence type="ECO:0000313" key="3">
    <source>
        <dbReference type="Proteomes" id="UP000236416"/>
    </source>
</evidence>
<comment type="caution">
    <text evidence="2">The sequence shown here is derived from an EMBL/GenBank/DDBJ whole genome shotgun (WGS) entry which is preliminary data.</text>
</comment>
<dbReference type="AlphaFoldDB" id="A0A2K4MSU2"/>
<dbReference type="EMBL" id="PPTF01000013">
    <property type="protein sequence ID" value="POB00177.1"/>
    <property type="molecule type" value="Genomic_DNA"/>
</dbReference>
<accession>A0A2K4MSU2</accession>
<sequence>MNAGILRAAGGLLLVAVWVGSMAWAYEQGGQRERLEWQLKDATREAGQTKADFDAYRQETERLHGLSQIIESKLDALRNAQPKIIERYNRVVEKNPLPADCRPGPDRLRELNAAIEAANAAIASQPGQALRGIEAGDGG</sequence>
<keyword evidence="1" id="KW-0175">Coiled coil</keyword>
<keyword evidence="3" id="KW-1185">Reference proteome</keyword>
<protein>
    <submittedName>
        <fullName evidence="2">Uncharacterized protein</fullName>
    </submittedName>
</protein>
<reference evidence="2 3" key="1">
    <citation type="submission" date="2018-01" db="EMBL/GenBank/DDBJ databases">
        <title>Genomic Sequence of Chromobacterium MWU13-2610 from wild cranberry bogs within the Cape Cod National Seashore.</title>
        <authorList>
            <person name="O'Hara-Hanley K."/>
            <person name="Soby S."/>
            <person name="Harrison A."/>
        </authorList>
    </citation>
    <scope>NUCLEOTIDE SEQUENCE [LARGE SCALE GENOMIC DNA]</scope>
    <source>
        <strain evidence="2 3">MWU13-2610</strain>
    </source>
</reference>
<dbReference type="Proteomes" id="UP000236416">
    <property type="component" value="Unassembled WGS sequence"/>
</dbReference>
<name>A0A2K4MSU2_9NEIS</name>
<evidence type="ECO:0000313" key="2">
    <source>
        <dbReference type="EMBL" id="POB00177.1"/>
    </source>
</evidence>